<comment type="subcellular location">
    <subcellularLocation>
        <location evidence="6">Cell membrane</location>
        <topology evidence="6">Multi-pass membrane protein</topology>
    </subcellularLocation>
    <subcellularLocation>
        <location evidence="1">Membrane</location>
        <topology evidence="1">Multi-pass membrane protein</topology>
    </subcellularLocation>
</comment>
<evidence type="ECO:0000256" key="1">
    <source>
        <dbReference type="ARBA" id="ARBA00004141"/>
    </source>
</evidence>
<evidence type="ECO:0000313" key="9">
    <source>
        <dbReference type="Proteomes" id="UP000198575"/>
    </source>
</evidence>
<organism evidence="8 9">
    <name type="scientific">Dokdonella immobilis</name>
    <dbReference type="NCBI Taxonomy" id="578942"/>
    <lineage>
        <taxon>Bacteria</taxon>
        <taxon>Pseudomonadati</taxon>
        <taxon>Pseudomonadota</taxon>
        <taxon>Gammaproteobacteria</taxon>
        <taxon>Lysobacterales</taxon>
        <taxon>Rhodanobacteraceae</taxon>
        <taxon>Dokdonella</taxon>
    </lineage>
</organism>
<evidence type="ECO:0000256" key="6">
    <source>
        <dbReference type="RuleBase" id="RU363041"/>
    </source>
</evidence>
<reference evidence="8 9" key="1">
    <citation type="submission" date="2016-10" db="EMBL/GenBank/DDBJ databases">
        <authorList>
            <person name="de Groot N.N."/>
        </authorList>
    </citation>
    <scope>NUCLEOTIDE SEQUENCE [LARGE SCALE GENOMIC DNA]</scope>
    <source>
        <strain evidence="8 9">CGMCC 1.7659</strain>
    </source>
</reference>
<dbReference type="OrthoDB" id="128686at2"/>
<dbReference type="EMBL" id="FOVF01000037">
    <property type="protein sequence ID" value="SFN61297.1"/>
    <property type="molecule type" value="Genomic_DNA"/>
</dbReference>
<feature type="compositionally biased region" description="Low complexity" evidence="7">
    <location>
        <begin position="358"/>
        <end position="369"/>
    </location>
</feature>
<sequence>MNRPRSRLWIWFGWLILFYSVWAWLVFVEGGWPVAKAHWPMAMAMAFGSYVAGSTPMGGGTVGFPVLVLFFEQPATLGRDFSFAVQAIGMTSASIFIMARRQPLAWVMLKGAALGSLVGTIFGILFIAPLVPSLWIKVLFAVVWASFGVLHLYRIGEIASHSGMTSPGEQWDFRVGLVVGLLSGATVAAVTGVGIDMVLYAALVLLCRADLKIAIPTSVVIMAFTSLIGIAFKNMFTGVEAGVYENWLAAAPVVALGAPLGAFAVGLIGRKPTLLFVAVLCVGQFVWTCYAERMALGGMGMALAVAAVVLALFGLERLRAWGKVLGRESPGRAPHFISDLDAPHAMLADTEKGSAVKAPADATATGTPTKCAAEP</sequence>
<feature type="transmembrane region" description="Helical" evidence="6">
    <location>
        <begin position="173"/>
        <end position="206"/>
    </location>
</feature>
<feature type="transmembrane region" description="Helical" evidence="6">
    <location>
        <begin position="134"/>
        <end position="153"/>
    </location>
</feature>
<evidence type="ECO:0000256" key="3">
    <source>
        <dbReference type="ARBA" id="ARBA00022692"/>
    </source>
</evidence>
<feature type="transmembrane region" description="Helical" evidence="6">
    <location>
        <begin position="105"/>
        <end position="127"/>
    </location>
</feature>
<evidence type="ECO:0000256" key="5">
    <source>
        <dbReference type="ARBA" id="ARBA00023136"/>
    </source>
</evidence>
<evidence type="ECO:0000256" key="7">
    <source>
        <dbReference type="SAM" id="MobiDB-lite"/>
    </source>
</evidence>
<feature type="transmembrane region" description="Helical" evidence="6">
    <location>
        <begin position="83"/>
        <end position="99"/>
    </location>
</feature>
<dbReference type="Proteomes" id="UP000198575">
    <property type="component" value="Unassembled WGS sequence"/>
</dbReference>
<name>A0A1I5AFS5_9GAMM</name>
<dbReference type="InterPro" id="IPR002781">
    <property type="entry name" value="TM_pro_TauE-like"/>
</dbReference>
<dbReference type="GO" id="GO:0005886">
    <property type="term" value="C:plasma membrane"/>
    <property type="evidence" value="ECO:0007669"/>
    <property type="project" value="UniProtKB-SubCell"/>
</dbReference>
<comment type="similarity">
    <text evidence="2 6">Belongs to the 4-toluene sulfonate uptake permease (TSUP) (TC 2.A.102) family.</text>
</comment>
<feature type="region of interest" description="Disordered" evidence="7">
    <location>
        <begin position="354"/>
        <end position="375"/>
    </location>
</feature>
<keyword evidence="6" id="KW-1003">Cell membrane</keyword>
<keyword evidence="5 6" id="KW-0472">Membrane</keyword>
<dbReference type="Pfam" id="PF01925">
    <property type="entry name" value="TauE"/>
    <property type="match status" value="1"/>
</dbReference>
<feature type="transmembrane region" description="Helical" evidence="6">
    <location>
        <begin position="247"/>
        <end position="267"/>
    </location>
</feature>
<dbReference type="PANTHER" id="PTHR31154:SF4">
    <property type="entry name" value="MEMBRANE TRANSPORTER PROTEIN"/>
    <property type="match status" value="1"/>
</dbReference>
<gene>
    <name evidence="8" type="ORF">SAMN05216289_13714</name>
</gene>
<feature type="transmembrane region" description="Helical" evidence="6">
    <location>
        <begin position="9"/>
        <end position="27"/>
    </location>
</feature>
<evidence type="ECO:0000313" key="8">
    <source>
        <dbReference type="EMBL" id="SFN61297.1"/>
    </source>
</evidence>
<keyword evidence="3 6" id="KW-0812">Transmembrane</keyword>
<feature type="transmembrane region" description="Helical" evidence="6">
    <location>
        <begin position="274"/>
        <end position="290"/>
    </location>
</feature>
<protein>
    <recommendedName>
        <fullName evidence="6">Probable membrane transporter protein</fullName>
    </recommendedName>
</protein>
<dbReference type="STRING" id="578942.SAMN05216289_13714"/>
<evidence type="ECO:0000256" key="2">
    <source>
        <dbReference type="ARBA" id="ARBA00009142"/>
    </source>
</evidence>
<keyword evidence="4 6" id="KW-1133">Transmembrane helix</keyword>
<dbReference type="AlphaFoldDB" id="A0A1I5AFS5"/>
<accession>A0A1I5AFS5</accession>
<feature type="transmembrane region" description="Helical" evidence="6">
    <location>
        <begin position="296"/>
        <end position="315"/>
    </location>
</feature>
<dbReference type="PANTHER" id="PTHR31154">
    <property type="entry name" value="MEMBRANE TRANSPORTER PROTEIN"/>
    <property type="match status" value="1"/>
</dbReference>
<comment type="caution">
    <text evidence="6">Lacks conserved residue(s) required for the propagation of feature annotation.</text>
</comment>
<keyword evidence="9" id="KW-1185">Reference proteome</keyword>
<dbReference type="RefSeq" id="WP_092410403.1">
    <property type="nucleotide sequence ID" value="NZ_FOVF01000037.1"/>
</dbReference>
<feature type="transmembrane region" description="Helical" evidence="6">
    <location>
        <begin position="213"/>
        <end position="232"/>
    </location>
</feature>
<proteinExistence type="inferred from homology"/>
<evidence type="ECO:0000256" key="4">
    <source>
        <dbReference type="ARBA" id="ARBA00022989"/>
    </source>
</evidence>
<feature type="transmembrane region" description="Helical" evidence="6">
    <location>
        <begin position="47"/>
        <end position="71"/>
    </location>
</feature>